<evidence type="ECO:0000313" key="5">
    <source>
        <dbReference type="Proteomes" id="UP000254326"/>
    </source>
</evidence>
<dbReference type="Gene3D" id="3.40.50.720">
    <property type="entry name" value="NAD(P)-binding Rossmann-like Domain"/>
    <property type="match status" value="2"/>
</dbReference>
<name>A0A370U5L4_9GAMM</name>
<dbReference type="Pfam" id="PF02826">
    <property type="entry name" value="2-Hacid_dh_C"/>
    <property type="match status" value="1"/>
</dbReference>
<comment type="caution">
    <text evidence="4">The sequence shown here is derived from an EMBL/GenBank/DDBJ whole genome shotgun (WGS) entry which is preliminary data.</text>
</comment>
<dbReference type="InterPro" id="IPR029753">
    <property type="entry name" value="D-isomer_DH_CS"/>
</dbReference>
<dbReference type="Proteomes" id="UP000254326">
    <property type="component" value="Unassembled WGS sequence"/>
</dbReference>
<dbReference type="PANTHER" id="PTHR43333:SF1">
    <property type="entry name" value="D-ISOMER SPECIFIC 2-HYDROXYACID DEHYDROGENASE NAD-BINDING DOMAIN-CONTAINING PROTEIN"/>
    <property type="match status" value="1"/>
</dbReference>
<dbReference type="GO" id="GO:0051287">
    <property type="term" value="F:NAD binding"/>
    <property type="evidence" value="ECO:0007669"/>
    <property type="project" value="InterPro"/>
</dbReference>
<dbReference type="GO" id="GO:0016616">
    <property type="term" value="F:oxidoreductase activity, acting on the CH-OH group of donors, NAD or NADP as acceptor"/>
    <property type="evidence" value="ECO:0007669"/>
    <property type="project" value="UniProtKB-ARBA"/>
</dbReference>
<feature type="domain" description="D-isomer specific 2-hydroxyacid dehydrogenase NAD-binding" evidence="3">
    <location>
        <begin position="108"/>
        <end position="279"/>
    </location>
</feature>
<organism evidence="4 5">
    <name type="scientific">Marinomonas piezotolerans</name>
    <dbReference type="NCBI Taxonomy" id="2213058"/>
    <lineage>
        <taxon>Bacteria</taxon>
        <taxon>Pseudomonadati</taxon>
        <taxon>Pseudomonadota</taxon>
        <taxon>Gammaproteobacteria</taxon>
        <taxon>Oceanospirillales</taxon>
        <taxon>Oceanospirillaceae</taxon>
        <taxon>Marinomonas</taxon>
    </lineage>
</organism>
<dbReference type="AlphaFoldDB" id="A0A370U5L4"/>
<dbReference type="PROSITE" id="PS00671">
    <property type="entry name" value="D_2_HYDROXYACID_DH_3"/>
    <property type="match status" value="1"/>
</dbReference>
<evidence type="ECO:0000256" key="2">
    <source>
        <dbReference type="ARBA" id="ARBA00023027"/>
    </source>
</evidence>
<dbReference type="InterPro" id="IPR006140">
    <property type="entry name" value="D-isomer_DH_NAD-bd"/>
</dbReference>
<evidence type="ECO:0000313" key="4">
    <source>
        <dbReference type="EMBL" id="RDL43080.1"/>
    </source>
</evidence>
<accession>A0A370U5L4</accession>
<dbReference type="OrthoDB" id="9787219at2"/>
<keyword evidence="5" id="KW-1185">Reference proteome</keyword>
<proteinExistence type="predicted"/>
<evidence type="ECO:0000259" key="3">
    <source>
        <dbReference type="Pfam" id="PF02826"/>
    </source>
</evidence>
<evidence type="ECO:0000256" key="1">
    <source>
        <dbReference type="ARBA" id="ARBA00023002"/>
    </source>
</evidence>
<keyword evidence="4" id="KW-0670">Pyruvate</keyword>
<keyword evidence="1" id="KW-0560">Oxidoreductase</keyword>
<keyword evidence="2" id="KW-0520">NAD</keyword>
<sequence>MKAPIPFIHRLNEDEERHWLSLLSQKLPDETILPLNKLSQAEREFADIAVVANPDPQDLECLPNLVWIHSVWAGVERIVRELDAPTFSIVRLVDPELSSTMAEAVLAWTLFLHREMPYYAEQQRTAVWQPIPYVAARDRTVGILGLGELGRASVAKLQASGFNVIGWSRTPKTIADVETYSGSEGLEETLKKSDILVCLLPLTSETEHLLDFERFGFLRPGARLINFARGKIIDDEALLYSLNTGQLQHAVLDVFAIEPLPRSHPYWTHPNVTVLPHVSAATTVSSASTIVAQNIRNYRYLNILPKTVDIQIGY</sequence>
<dbReference type="CDD" id="cd12164">
    <property type="entry name" value="GDH_like_2"/>
    <property type="match status" value="1"/>
</dbReference>
<gene>
    <name evidence="4" type="ORF">DN730_16410</name>
</gene>
<dbReference type="EMBL" id="QKRA01000010">
    <property type="protein sequence ID" value="RDL43080.1"/>
    <property type="molecule type" value="Genomic_DNA"/>
</dbReference>
<dbReference type="InterPro" id="IPR036291">
    <property type="entry name" value="NAD(P)-bd_dom_sf"/>
</dbReference>
<dbReference type="RefSeq" id="WP_115469231.1">
    <property type="nucleotide sequence ID" value="NZ_QKRA01000010.1"/>
</dbReference>
<protein>
    <submittedName>
        <fullName evidence="4">Glyoxylate/hydroxypyruvate reductase A</fullName>
    </submittedName>
</protein>
<dbReference type="PANTHER" id="PTHR43333">
    <property type="entry name" value="2-HACID_DH_C DOMAIN-CONTAINING PROTEIN"/>
    <property type="match status" value="1"/>
</dbReference>
<reference evidence="4 5" key="1">
    <citation type="submission" date="2018-06" db="EMBL/GenBank/DDBJ databases">
        <title>Marinomonas sp. YLB-05 draft genome sequence.</title>
        <authorList>
            <person name="Yu L."/>
            <person name="Tang X."/>
        </authorList>
    </citation>
    <scope>NUCLEOTIDE SEQUENCE [LARGE SCALE GENOMIC DNA]</scope>
    <source>
        <strain evidence="4 5">YLB-05</strain>
    </source>
</reference>
<dbReference type="SUPFAM" id="SSF51735">
    <property type="entry name" value="NAD(P)-binding Rossmann-fold domains"/>
    <property type="match status" value="1"/>
</dbReference>